<dbReference type="SMART" id="SM00387">
    <property type="entry name" value="HATPase_c"/>
    <property type="match status" value="1"/>
</dbReference>
<feature type="compositionally biased region" description="Acidic residues" evidence="7">
    <location>
        <begin position="715"/>
        <end position="726"/>
    </location>
</feature>
<evidence type="ECO:0000256" key="5">
    <source>
        <dbReference type="ARBA" id="ARBA00022840"/>
    </source>
</evidence>
<evidence type="ECO:0000256" key="7">
    <source>
        <dbReference type="SAM" id="MobiDB-lite"/>
    </source>
</evidence>
<dbReference type="EMBL" id="CP001690">
    <property type="protein sequence ID" value="ADQ67608.1"/>
    <property type="molecule type" value="Genomic_DNA"/>
</dbReference>
<dbReference type="PROSITE" id="PS50112">
    <property type="entry name" value="PAS"/>
    <property type="match status" value="2"/>
</dbReference>
<feature type="domain" description="PAC" evidence="11">
    <location>
        <begin position="298"/>
        <end position="351"/>
    </location>
</feature>
<dbReference type="NCBIfam" id="TIGR00229">
    <property type="entry name" value="sensory_box"/>
    <property type="match status" value="2"/>
</dbReference>
<reference evidence="13 15" key="2">
    <citation type="journal article" date="2014" name="PLoS Genet.">
        <title>Phylogenetically driven sequencing of extremely halophilic archaea reveals strategies for static and dynamic osmo-response.</title>
        <authorList>
            <person name="Becker E.A."/>
            <person name="Seitzer P.M."/>
            <person name="Tritt A."/>
            <person name="Larsen D."/>
            <person name="Krusor M."/>
            <person name="Yao A.I."/>
            <person name="Wu D."/>
            <person name="Madern D."/>
            <person name="Eisen J.A."/>
            <person name="Darling A.E."/>
            <person name="Facciotti M.T."/>
        </authorList>
    </citation>
    <scope>NUCLEOTIDE SEQUENCE [LARGE SCALE GENOMIC DNA]</scope>
    <source>
        <strain evidence="13 15">DSM 11551</strain>
    </source>
</reference>
<evidence type="ECO:0000256" key="4">
    <source>
        <dbReference type="ARBA" id="ARBA00022777"/>
    </source>
</evidence>
<evidence type="ECO:0000313" key="14">
    <source>
        <dbReference type="Proteomes" id="UP000006663"/>
    </source>
</evidence>
<evidence type="ECO:0000259" key="11">
    <source>
        <dbReference type="PROSITE" id="PS50113"/>
    </source>
</evidence>
<dbReference type="eggNOG" id="arCOG04689">
    <property type="taxonomic scope" value="Archaea"/>
</dbReference>
<dbReference type="SMART" id="SM00388">
    <property type="entry name" value="HisKA"/>
    <property type="match status" value="1"/>
</dbReference>
<feature type="domain" description="PAS" evidence="10">
    <location>
        <begin position="241"/>
        <end position="286"/>
    </location>
</feature>
<dbReference type="CDD" id="cd00082">
    <property type="entry name" value="HisKA"/>
    <property type="match status" value="1"/>
</dbReference>
<name>E4NP67_HALBP</name>
<keyword evidence="5" id="KW-0067">ATP-binding</keyword>
<feature type="transmembrane region" description="Helical" evidence="8">
    <location>
        <begin position="39"/>
        <end position="58"/>
    </location>
</feature>
<dbReference type="AlphaFoldDB" id="E4NP67"/>
<protein>
    <submittedName>
        <fullName evidence="12 13">PAS domain S-box</fullName>
    </submittedName>
</protein>
<feature type="domain" description="PAS" evidence="10">
    <location>
        <begin position="345"/>
        <end position="415"/>
    </location>
</feature>
<dbReference type="Pfam" id="PF08448">
    <property type="entry name" value="PAS_4"/>
    <property type="match status" value="2"/>
</dbReference>
<feature type="compositionally biased region" description="Acidic residues" evidence="7">
    <location>
        <begin position="685"/>
        <end position="695"/>
    </location>
</feature>
<dbReference type="SUPFAM" id="SSF47384">
    <property type="entry name" value="Homodimeric domain of signal transducing histidine kinase"/>
    <property type="match status" value="1"/>
</dbReference>
<proteinExistence type="predicted"/>
<feature type="transmembrane region" description="Helical" evidence="8">
    <location>
        <begin position="101"/>
        <end position="128"/>
    </location>
</feature>
<evidence type="ECO:0000256" key="3">
    <source>
        <dbReference type="ARBA" id="ARBA00022741"/>
    </source>
</evidence>
<evidence type="ECO:0000256" key="6">
    <source>
        <dbReference type="ARBA" id="ARBA00023012"/>
    </source>
</evidence>
<dbReference type="PANTHER" id="PTHR43065">
    <property type="entry name" value="SENSOR HISTIDINE KINASE"/>
    <property type="match status" value="1"/>
</dbReference>
<dbReference type="PROSITE" id="PS50113">
    <property type="entry name" value="PAC"/>
    <property type="match status" value="1"/>
</dbReference>
<dbReference type="OrthoDB" id="3369at2157"/>
<dbReference type="InterPro" id="IPR005467">
    <property type="entry name" value="His_kinase_dom"/>
</dbReference>
<keyword evidence="6" id="KW-0902">Two-component regulatory system</keyword>
<keyword evidence="1" id="KW-0597">Phosphoprotein</keyword>
<dbReference type="KEGG" id="hbo:Hbor_20420"/>
<sequence length="776" mass="85816">MTQMIAVFPFVAGALCASVTIIVLLRYRFYARRVRIPFAVLNLACAIWATAYGFQLMVPLLGEKLLWFSLWQVAAAFTPTLWFVFTLVYAGDETILSRRSVAALCIEPTVVAILGLVGVVGISDLFVGDFGRISTSSGVFLSMTHGPLYNVHLLYVSALLLVGSVVMGRLLVRGDGNYRRGTVVLLSAASIPVFAFAMQLLGPFPRFDVTPIALGLSSIVVLFGLRSDDLFDVTPVARDYVFSEMRDGMVVLDDRGRVVELNPAALPLFTVPQEEIIGSHIADICHNSLGMYALLDADRSRLDITVEDDGEKRYYEATATPLGSGEGHDRGWALVLRDTTERRRTEAKFRTLIENSRDLISVLDADGNHTYASPASKHVLGIPRSELEGSNSFKQIHPDDREDIRSQFDTVESRDTIRAEFRHKHADGSWRVLDAVAVNLLDDPAVGGIVINARDVTSRHRYEQRLRVLNRILRHDLRNDMNVILGHADLLGEMTDDPKRRAHVKTIQQKAKSLVSLGERAREIDRTLHGEDRERRPVEVTDVIAEKLEAMQESNPSLVVNTHLPDEQWVLATNHVGTAITNVVDNALEHNDRAIPRVGISVSKSIHTDEVEIRVVDNGPGIPASELAALEAGTETQLQHVSGLGLWLVKWILAGSHATIEFEERSGRGTAVVMRFQPASPPERDEQDESAEDDTTAATADTIGTESERTHGTDETDETRDTDEADERSPDGNGGSESERERKQHVYSTHIPDAEDNSDEETETDPDRQETVSADD</sequence>
<gene>
    <name evidence="12" type="ordered locus">Hbor_20420</name>
    <name evidence="13" type="ORF">C499_18209</name>
</gene>
<dbReference type="InterPro" id="IPR003594">
    <property type="entry name" value="HATPase_dom"/>
</dbReference>
<dbReference type="InterPro" id="IPR013656">
    <property type="entry name" value="PAS_4"/>
</dbReference>
<keyword evidence="4" id="KW-0418">Kinase</keyword>
<feature type="transmembrane region" description="Helical" evidence="8">
    <location>
        <begin position="183"/>
        <end position="201"/>
    </location>
</feature>
<feature type="domain" description="Histidine kinase" evidence="9">
    <location>
        <begin position="472"/>
        <end position="680"/>
    </location>
</feature>
<keyword evidence="14" id="KW-1185">Reference proteome</keyword>
<dbReference type="InterPro" id="IPR036097">
    <property type="entry name" value="HisK_dim/P_sf"/>
</dbReference>
<feature type="transmembrane region" description="Helical" evidence="8">
    <location>
        <begin position="70"/>
        <end position="89"/>
    </location>
</feature>
<dbReference type="PATRIC" id="fig|469382.19.peg.3604"/>
<dbReference type="InterPro" id="IPR035965">
    <property type="entry name" value="PAS-like_dom_sf"/>
</dbReference>
<accession>E4NP67</accession>
<dbReference type="Pfam" id="PF00512">
    <property type="entry name" value="HisKA"/>
    <property type="match status" value="1"/>
</dbReference>
<keyword evidence="8" id="KW-1133">Transmembrane helix</keyword>
<evidence type="ECO:0000313" key="13">
    <source>
        <dbReference type="EMBL" id="ELY23711.1"/>
    </source>
</evidence>
<dbReference type="Gene3D" id="1.10.287.130">
    <property type="match status" value="1"/>
</dbReference>
<dbReference type="SMART" id="SM00091">
    <property type="entry name" value="PAS"/>
    <property type="match status" value="2"/>
</dbReference>
<keyword evidence="8" id="KW-0472">Membrane</keyword>
<dbReference type="HOGENOM" id="CLU_000445_114_58_2"/>
<evidence type="ECO:0000256" key="2">
    <source>
        <dbReference type="ARBA" id="ARBA00022679"/>
    </source>
</evidence>
<evidence type="ECO:0000256" key="1">
    <source>
        <dbReference type="ARBA" id="ARBA00022553"/>
    </source>
</evidence>
<dbReference type="eggNOG" id="arCOG02364">
    <property type="taxonomic scope" value="Archaea"/>
</dbReference>
<dbReference type="Gene3D" id="3.30.450.20">
    <property type="entry name" value="PAS domain"/>
    <property type="match status" value="2"/>
</dbReference>
<feature type="transmembrane region" description="Helical" evidence="8">
    <location>
        <begin position="6"/>
        <end position="27"/>
    </location>
</feature>
<evidence type="ECO:0000313" key="15">
    <source>
        <dbReference type="Proteomes" id="UP000011585"/>
    </source>
</evidence>
<dbReference type="InterPro" id="IPR000014">
    <property type="entry name" value="PAS"/>
</dbReference>
<evidence type="ECO:0000259" key="10">
    <source>
        <dbReference type="PROSITE" id="PS50112"/>
    </source>
</evidence>
<reference evidence="12 14" key="1">
    <citation type="journal article" date="2009" name="Stand. Genomic Sci.">
        <title>Complete genome sequence of Halogeometricum borinquense type strain (PR3).</title>
        <authorList>
            <person name="Malfatti S."/>
            <person name="Tindall B.J."/>
            <person name="Schneider S."/>
            <person name="Fahnrich R."/>
            <person name="Lapidus A."/>
            <person name="Labuttii K."/>
            <person name="Copeland A."/>
            <person name="Glavina Del Rio T."/>
            <person name="Nolan M."/>
            <person name="Chen F."/>
            <person name="Lucas S."/>
            <person name="Tice H."/>
            <person name="Cheng J.F."/>
            <person name="Bruce D."/>
            <person name="Goodwin L."/>
            <person name="Pitluck S."/>
            <person name="Anderson I."/>
            <person name="Pati A."/>
            <person name="Ivanova N."/>
            <person name="Mavromatis K."/>
            <person name="Chen A."/>
            <person name="Palaniappan K."/>
            <person name="D'haeseleer P."/>
            <person name="Goker M."/>
            <person name="Bristow J."/>
            <person name="Eisen J.A."/>
            <person name="Markowitz V."/>
            <person name="Hugenholtz P."/>
            <person name="Kyrpides N.C."/>
            <person name="Klenk H.P."/>
            <person name="Chain P."/>
        </authorList>
    </citation>
    <scope>NUCLEOTIDE SEQUENCE [LARGE SCALE GENOMIC DNA]</scope>
    <source>
        <strain evidence="14">ATCC 700274 / DSM 11551 / JCM 10706 / KCTC 4070 / PR3</strain>
        <strain evidence="12">PR 3</strain>
    </source>
</reference>
<feature type="region of interest" description="Disordered" evidence="7">
    <location>
        <begin position="678"/>
        <end position="776"/>
    </location>
</feature>
<dbReference type="Proteomes" id="UP000011585">
    <property type="component" value="Unassembled WGS sequence"/>
</dbReference>
<feature type="transmembrane region" description="Helical" evidence="8">
    <location>
        <begin position="148"/>
        <end position="171"/>
    </location>
</feature>
<keyword evidence="3" id="KW-0547">Nucleotide-binding</keyword>
<feature type="compositionally biased region" description="Low complexity" evidence="7">
    <location>
        <begin position="696"/>
        <end position="705"/>
    </location>
</feature>
<organism evidence="12 14">
    <name type="scientific">Halogeometricum borinquense (strain ATCC 700274 / DSM 11551 / JCM 10706 / KCTC 4070 / PR3)</name>
    <dbReference type="NCBI Taxonomy" id="469382"/>
    <lineage>
        <taxon>Archaea</taxon>
        <taxon>Methanobacteriati</taxon>
        <taxon>Methanobacteriota</taxon>
        <taxon>Stenosarchaea group</taxon>
        <taxon>Halobacteria</taxon>
        <taxon>Halobacteriales</taxon>
        <taxon>Haloferacaceae</taxon>
        <taxon>Halogeometricum</taxon>
    </lineage>
</organism>
<keyword evidence="8" id="KW-0812">Transmembrane</keyword>
<dbReference type="InterPro" id="IPR031621">
    <property type="entry name" value="HisKA_7TM"/>
</dbReference>
<dbReference type="CDD" id="cd00130">
    <property type="entry name" value="PAS"/>
    <property type="match status" value="2"/>
</dbReference>
<dbReference type="eggNOG" id="arCOG02327">
    <property type="taxonomic scope" value="Archaea"/>
</dbReference>
<dbReference type="Pfam" id="PF16927">
    <property type="entry name" value="HisKA_7TM"/>
    <property type="match status" value="1"/>
</dbReference>
<dbReference type="eggNOG" id="arCOG06192">
    <property type="taxonomic scope" value="Archaea"/>
</dbReference>
<dbReference type="InterPro" id="IPR036890">
    <property type="entry name" value="HATPase_C_sf"/>
</dbReference>
<dbReference type="InterPro" id="IPR000700">
    <property type="entry name" value="PAS-assoc_C"/>
</dbReference>
<dbReference type="EMBL" id="AOHT01000051">
    <property type="protein sequence ID" value="ELY23711.1"/>
    <property type="molecule type" value="Genomic_DNA"/>
</dbReference>
<dbReference type="SUPFAM" id="SSF55785">
    <property type="entry name" value="PYP-like sensor domain (PAS domain)"/>
    <property type="match status" value="2"/>
</dbReference>
<dbReference type="STRING" id="469382.Hbor_20420"/>
<keyword evidence="2" id="KW-0808">Transferase</keyword>
<dbReference type="PROSITE" id="PS50109">
    <property type="entry name" value="HIS_KIN"/>
    <property type="match status" value="1"/>
</dbReference>
<dbReference type="Gene3D" id="3.30.565.10">
    <property type="entry name" value="Histidine kinase-like ATPase, C-terminal domain"/>
    <property type="match status" value="1"/>
</dbReference>
<dbReference type="PANTHER" id="PTHR43065:SF10">
    <property type="entry name" value="PEROXIDE STRESS-ACTIVATED HISTIDINE KINASE MAK3"/>
    <property type="match status" value="1"/>
</dbReference>
<evidence type="ECO:0000256" key="8">
    <source>
        <dbReference type="SAM" id="Phobius"/>
    </source>
</evidence>
<dbReference type="Pfam" id="PF02518">
    <property type="entry name" value="HATPase_c"/>
    <property type="match status" value="1"/>
</dbReference>
<evidence type="ECO:0000259" key="9">
    <source>
        <dbReference type="PROSITE" id="PS50109"/>
    </source>
</evidence>
<feature type="compositionally biased region" description="Acidic residues" evidence="7">
    <location>
        <begin position="754"/>
        <end position="764"/>
    </location>
</feature>
<dbReference type="CDD" id="cd00075">
    <property type="entry name" value="HATPase"/>
    <property type="match status" value="1"/>
</dbReference>
<evidence type="ECO:0000313" key="12">
    <source>
        <dbReference type="EMBL" id="ADQ67608.1"/>
    </source>
</evidence>
<dbReference type="SUPFAM" id="SSF55874">
    <property type="entry name" value="ATPase domain of HSP90 chaperone/DNA topoisomerase II/histidine kinase"/>
    <property type="match status" value="1"/>
</dbReference>
<dbReference type="GO" id="GO:0005524">
    <property type="term" value="F:ATP binding"/>
    <property type="evidence" value="ECO:0007669"/>
    <property type="project" value="UniProtKB-KW"/>
</dbReference>
<dbReference type="GO" id="GO:0000155">
    <property type="term" value="F:phosphorelay sensor kinase activity"/>
    <property type="evidence" value="ECO:0007669"/>
    <property type="project" value="InterPro"/>
</dbReference>
<dbReference type="Proteomes" id="UP000006663">
    <property type="component" value="Chromosome"/>
</dbReference>
<dbReference type="InterPro" id="IPR003661">
    <property type="entry name" value="HisK_dim/P_dom"/>
</dbReference>